<dbReference type="EMBL" id="JBGMDY010000011">
    <property type="protein sequence ID" value="KAL2316638.1"/>
    <property type="molecule type" value="Genomic_DNA"/>
</dbReference>
<gene>
    <name evidence="2" type="ORF">Fmac_030514</name>
</gene>
<protein>
    <submittedName>
        <fullName evidence="2">Uncharacterized protein</fullName>
    </submittedName>
</protein>
<sequence>MSFFFLFPCFTAFPCSPKLSSIWVLPFAYAFLATYGYSLSIRTISQTNFAITDKVVTEDLQKRYEQESRWGNQEDSHGLGIQLKPIYGADFTEFIGGDDQLAGV</sequence>
<dbReference type="Proteomes" id="UP001603857">
    <property type="component" value="Unassembled WGS sequence"/>
</dbReference>
<keyword evidence="1" id="KW-0472">Membrane</keyword>
<evidence type="ECO:0000256" key="1">
    <source>
        <dbReference type="SAM" id="Phobius"/>
    </source>
</evidence>
<name>A0ABD1KZW8_9FABA</name>
<proteinExistence type="predicted"/>
<comment type="caution">
    <text evidence="2">The sequence shown here is derived from an EMBL/GenBank/DDBJ whole genome shotgun (WGS) entry which is preliminary data.</text>
</comment>
<keyword evidence="1" id="KW-0812">Transmembrane</keyword>
<keyword evidence="3" id="KW-1185">Reference proteome</keyword>
<feature type="transmembrane region" description="Helical" evidence="1">
    <location>
        <begin position="27"/>
        <end position="44"/>
    </location>
</feature>
<keyword evidence="1" id="KW-1133">Transmembrane helix</keyword>
<dbReference type="AlphaFoldDB" id="A0ABD1KZW8"/>
<reference evidence="2 3" key="1">
    <citation type="submission" date="2024-08" db="EMBL/GenBank/DDBJ databases">
        <title>Insights into the chromosomal genome structure of Flemingia macrophylla.</title>
        <authorList>
            <person name="Ding Y."/>
            <person name="Zhao Y."/>
            <person name="Bi W."/>
            <person name="Wu M."/>
            <person name="Zhao G."/>
            <person name="Gong Y."/>
            <person name="Li W."/>
            <person name="Zhang P."/>
        </authorList>
    </citation>
    <scope>NUCLEOTIDE SEQUENCE [LARGE SCALE GENOMIC DNA]</scope>
    <source>
        <strain evidence="2">DYQJB</strain>
        <tissue evidence="2">Leaf</tissue>
    </source>
</reference>
<evidence type="ECO:0000313" key="3">
    <source>
        <dbReference type="Proteomes" id="UP001603857"/>
    </source>
</evidence>
<evidence type="ECO:0000313" key="2">
    <source>
        <dbReference type="EMBL" id="KAL2316638.1"/>
    </source>
</evidence>
<organism evidence="2 3">
    <name type="scientific">Flemingia macrophylla</name>
    <dbReference type="NCBI Taxonomy" id="520843"/>
    <lineage>
        <taxon>Eukaryota</taxon>
        <taxon>Viridiplantae</taxon>
        <taxon>Streptophyta</taxon>
        <taxon>Embryophyta</taxon>
        <taxon>Tracheophyta</taxon>
        <taxon>Spermatophyta</taxon>
        <taxon>Magnoliopsida</taxon>
        <taxon>eudicotyledons</taxon>
        <taxon>Gunneridae</taxon>
        <taxon>Pentapetalae</taxon>
        <taxon>rosids</taxon>
        <taxon>fabids</taxon>
        <taxon>Fabales</taxon>
        <taxon>Fabaceae</taxon>
        <taxon>Papilionoideae</taxon>
        <taxon>50 kb inversion clade</taxon>
        <taxon>NPAAA clade</taxon>
        <taxon>indigoferoid/millettioid clade</taxon>
        <taxon>Phaseoleae</taxon>
        <taxon>Flemingia</taxon>
    </lineage>
</organism>
<accession>A0ABD1KZW8</accession>